<dbReference type="EMBL" id="CAJHJT010000012">
    <property type="protein sequence ID" value="CAD6999527.1"/>
    <property type="molecule type" value="Genomic_DNA"/>
</dbReference>
<name>A0A811UP19_CERCA</name>
<feature type="non-terminal residue" evidence="1">
    <location>
        <position position="1"/>
    </location>
</feature>
<sequence length="69" mass="8060">KSDQVRVEPKISDSLGSYISYTDRTTLEGPLHGTLIFYWIIFRFDFRRIDGRMPIITSFRRLASIASTF</sequence>
<dbReference type="Proteomes" id="UP000606786">
    <property type="component" value="Unassembled WGS sequence"/>
</dbReference>
<dbReference type="AlphaFoldDB" id="A0A811UP19"/>
<proteinExistence type="predicted"/>
<gene>
    <name evidence="1" type="ORF">CCAP1982_LOCUS8049</name>
</gene>
<evidence type="ECO:0000313" key="1">
    <source>
        <dbReference type="EMBL" id="CAD6999527.1"/>
    </source>
</evidence>
<protein>
    <submittedName>
        <fullName evidence="1">(Mediterranean fruit fly) hypothetical protein</fullName>
    </submittedName>
</protein>
<comment type="caution">
    <text evidence="1">The sequence shown here is derived from an EMBL/GenBank/DDBJ whole genome shotgun (WGS) entry which is preliminary data.</text>
</comment>
<evidence type="ECO:0000313" key="2">
    <source>
        <dbReference type="Proteomes" id="UP000606786"/>
    </source>
</evidence>
<keyword evidence="2" id="KW-1185">Reference proteome</keyword>
<accession>A0A811UP19</accession>
<organism evidence="1 2">
    <name type="scientific">Ceratitis capitata</name>
    <name type="common">Mediterranean fruit fly</name>
    <name type="synonym">Tephritis capitata</name>
    <dbReference type="NCBI Taxonomy" id="7213"/>
    <lineage>
        <taxon>Eukaryota</taxon>
        <taxon>Metazoa</taxon>
        <taxon>Ecdysozoa</taxon>
        <taxon>Arthropoda</taxon>
        <taxon>Hexapoda</taxon>
        <taxon>Insecta</taxon>
        <taxon>Pterygota</taxon>
        <taxon>Neoptera</taxon>
        <taxon>Endopterygota</taxon>
        <taxon>Diptera</taxon>
        <taxon>Brachycera</taxon>
        <taxon>Muscomorpha</taxon>
        <taxon>Tephritoidea</taxon>
        <taxon>Tephritidae</taxon>
        <taxon>Ceratitis</taxon>
        <taxon>Ceratitis</taxon>
    </lineage>
</organism>
<reference evidence="1" key="1">
    <citation type="submission" date="2020-11" db="EMBL/GenBank/DDBJ databases">
        <authorList>
            <person name="Whitehead M."/>
        </authorList>
    </citation>
    <scope>NUCLEOTIDE SEQUENCE</scope>
    <source>
        <strain evidence="1">EGII</strain>
    </source>
</reference>